<comment type="caution">
    <text evidence="2">The sequence shown here is derived from an EMBL/GenBank/DDBJ whole genome shotgun (WGS) entry which is preliminary data.</text>
</comment>
<protein>
    <recommendedName>
        <fullName evidence="4">DUF308 domain-containing protein</fullName>
    </recommendedName>
</protein>
<keyword evidence="1" id="KW-1133">Transmembrane helix</keyword>
<feature type="transmembrane region" description="Helical" evidence="1">
    <location>
        <begin position="36"/>
        <end position="55"/>
    </location>
</feature>
<dbReference type="InterPro" id="IPR005325">
    <property type="entry name" value="DUF308_memb"/>
</dbReference>
<feature type="transmembrane region" description="Helical" evidence="1">
    <location>
        <begin position="67"/>
        <end position="89"/>
    </location>
</feature>
<sequence length="180" mass="19858">MKLLVTKEGKATFAVGIVLVLSGLLMTNPVNEDSMIVSIIIGMTALIKGGFEFYLRHVFFKHYGNHLKQLVAMGIVNIIIGLIMTIPPYPSLHMTAYLFTFMYISGAISQLTVIKHLSFSGNDYYAVLLGLNYMALAMGIFLLMSPLFSDTLIKWLVAVYLIVAGFVHIVGAFCEPKSGR</sequence>
<name>A0A8B2YYQ9_9LACO</name>
<gene>
    <name evidence="2" type="ORF">DXD09_10340</name>
</gene>
<evidence type="ECO:0000313" key="2">
    <source>
        <dbReference type="EMBL" id="RGK44449.1"/>
    </source>
</evidence>
<evidence type="ECO:0008006" key="4">
    <source>
        <dbReference type="Google" id="ProtNLM"/>
    </source>
</evidence>
<feature type="transmembrane region" description="Helical" evidence="1">
    <location>
        <begin position="155"/>
        <end position="174"/>
    </location>
</feature>
<dbReference type="Pfam" id="PF03729">
    <property type="entry name" value="DUF308"/>
    <property type="match status" value="2"/>
</dbReference>
<proteinExistence type="predicted"/>
<feature type="transmembrane region" description="Helical" evidence="1">
    <location>
        <begin position="95"/>
        <end position="114"/>
    </location>
</feature>
<feature type="transmembrane region" description="Helical" evidence="1">
    <location>
        <begin position="12"/>
        <end position="30"/>
    </location>
</feature>
<accession>A0A8B2YYQ9</accession>
<evidence type="ECO:0000256" key="1">
    <source>
        <dbReference type="SAM" id="Phobius"/>
    </source>
</evidence>
<reference evidence="2 3" key="1">
    <citation type="submission" date="2018-08" db="EMBL/GenBank/DDBJ databases">
        <title>A genome reference for cultivated species of the human gut microbiota.</title>
        <authorList>
            <person name="Zou Y."/>
            <person name="Xue W."/>
            <person name="Luo G."/>
        </authorList>
    </citation>
    <scope>NUCLEOTIDE SEQUENCE [LARGE SCALE GENOMIC DNA]</scope>
    <source>
        <strain evidence="2 3">TF10-9AT</strain>
    </source>
</reference>
<keyword evidence="1" id="KW-0472">Membrane</keyword>
<dbReference type="RefSeq" id="WP_117644088.1">
    <property type="nucleotide sequence ID" value="NZ_JAQEQS010000003.1"/>
</dbReference>
<dbReference type="EMBL" id="QSQR01000012">
    <property type="protein sequence ID" value="RGK44449.1"/>
    <property type="molecule type" value="Genomic_DNA"/>
</dbReference>
<dbReference type="AlphaFoldDB" id="A0A8B2YYQ9"/>
<feature type="transmembrane region" description="Helical" evidence="1">
    <location>
        <begin position="126"/>
        <end position="149"/>
    </location>
</feature>
<keyword evidence="1" id="KW-0812">Transmembrane</keyword>
<evidence type="ECO:0000313" key="3">
    <source>
        <dbReference type="Proteomes" id="UP000260790"/>
    </source>
</evidence>
<organism evidence="2 3">
    <name type="scientific">Ligilactobacillus ruminis</name>
    <dbReference type="NCBI Taxonomy" id="1623"/>
    <lineage>
        <taxon>Bacteria</taxon>
        <taxon>Bacillati</taxon>
        <taxon>Bacillota</taxon>
        <taxon>Bacilli</taxon>
        <taxon>Lactobacillales</taxon>
        <taxon>Lactobacillaceae</taxon>
        <taxon>Ligilactobacillus</taxon>
    </lineage>
</organism>
<dbReference type="Proteomes" id="UP000260790">
    <property type="component" value="Unassembled WGS sequence"/>
</dbReference>